<evidence type="ECO:0000259" key="1">
    <source>
        <dbReference type="Pfam" id="PF13340"/>
    </source>
</evidence>
<dbReference type="InterPro" id="IPR025161">
    <property type="entry name" value="IS402-like_dom"/>
</dbReference>
<sequence length="115" mass="12934">MLVGRDRCEDSAVRDGVSTRPWIVDEDLWALIEQLLPPWPDRSPGPRPVPDRLCLQGILFVLHNDIAWQLLPPRLMLRAMDDVRKASNAIGLGTALCCPAQRRRFALSWPANLGV</sequence>
<comment type="caution">
    <text evidence="2">The sequence shown here is derived from an EMBL/GenBank/DDBJ whole genome shotgun (WGS) entry which is preliminary data.</text>
</comment>
<protein>
    <submittedName>
        <fullName evidence="2">Transposase</fullName>
    </submittedName>
</protein>
<evidence type="ECO:0000313" key="3">
    <source>
        <dbReference type="Proteomes" id="UP000326907"/>
    </source>
</evidence>
<accession>A0A5N5ECQ1</accession>
<dbReference type="Pfam" id="PF13340">
    <property type="entry name" value="DUF4096"/>
    <property type="match status" value="1"/>
</dbReference>
<reference evidence="2 3" key="1">
    <citation type="submission" date="2019-09" db="EMBL/GenBank/DDBJ databases">
        <authorList>
            <person name="Liu P."/>
        </authorList>
    </citation>
    <scope>NUCLEOTIDE SEQUENCE [LARGE SCALE GENOMIC DNA]</scope>
    <source>
        <strain evidence="2 3">TRM68085</strain>
    </source>
</reference>
<keyword evidence="3" id="KW-1185">Reference proteome</keyword>
<organism evidence="2 3">
    <name type="scientific">Streptomyces arboris</name>
    <dbReference type="NCBI Taxonomy" id="2600619"/>
    <lineage>
        <taxon>Bacteria</taxon>
        <taxon>Bacillati</taxon>
        <taxon>Actinomycetota</taxon>
        <taxon>Actinomycetes</taxon>
        <taxon>Kitasatosporales</taxon>
        <taxon>Streptomycetaceae</taxon>
        <taxon>Streptomyces</taxon>
    </lineage>
</organism>
<dbReference type="Proteomes" id="UP000326907">
    <property type="component" value="Unassembled WGS sequence"/>
</dbReference>
<gene>
    <name evidence="2" type="ORF">F5983_32525</name>
</gene>
<name>A0A5N5ECQ1_9ACTN</name>
<dbReference type="AlphaFoldDB" id="A0A5N5ECQ1"/>
<feature type="domain" description="Insertion element IS402-like" evidence="1">
    <location>
        <begin position="25"/>
        <end position="75"/>
    </location>
</feature>
<proteinExistence type="predicted"/>
<dbReference type="EMBL" id="VYUA01000050">
    <property type="protein sequence ID" value="KAB2588376.1"/>
    <property type="molecule type" value="Genomic_DNA"/>
</dbReference>
<evidence type="ECO:0000313" key="2">
    <source>
        <dbReference type="EMBL" id="KAB2588376.1"/>
    </source>
</evidence>